<evidence type="ECO:0000313" key="2">
    <source>
        <dbReference type="Proteomes" id="UP001239111"/>
    </source>
</evidence>
<gene>
    <name evidence="1" type="ORF">QAD02_022787</name>
</gene>
<keyword evidence="2" id="KW-1185">Reference proteome</keyword>
<sequence length="251" mass="26453">MEVRMPLLDIDSGIAGVKEVRLPVLVTEASTAIMMSDAFLGISTVTSVVLVVRLPVVARRVAPLFPVEIRISASADCGSNISDHNRDGGQNAYLRHGINDRTQKGDQTALSEGVTIVIMSARCFIEHKSSERSRSGSQTACSAIGPVTVVLIHKKVPTVDIPVTVVVMGVRMSLFGMESVIEAIGEARVRVQVTEAVTAVIVDDGCLIMHRSSDGNCSGGQIACLVIVAVPVVSVGIRVPTVDLISATIVV</sequence>
<accession>A0ACC2PU28</accession>
<dbReference type="Proteomes" id="UP001239111">
    <property type="component" value="Chromosome 1"/>
</dbReference>
<dbReference type="EMBL" id="CM056741">
    <property type="protein sequence ID" value="KAJ8686993.1"/>
    <property type="molecule type" value="Genomic_DNA"/>
</dbReference>
<proteinExistence type="predicted"/>
<protein>
    <submittedName>
        <fullName evidence="1">Uncharacterized protein</fullName>
    </submittedName>
</protein>
<reference evidence="1" key="1">
    <citation type="submission" date="2023-04" db="EMBL/GenBank/DDBJ databases">
        <title>A chromosome-level genome assembly of the parasitoid wasp Eretmocerus hayati.</title>
        <authorList>
            <person name="Zhong Y."/>
            <person name="Liu S."/>
            <person name="Liu Y."/>
        </authorList>
    </citation>
    <scope>NUCLEOTIDE SEQUENCE</scope>
    <source>
        <strain evidence="1">ZJU_SS_LIU_2023</strain>
    </source>
</reference>
<organism evidence="1 2">
    <name type="scientific">Eretmocerus hayati</name>
    <dbReference type="NCBI Taxonomy" id="131215"/>
    <lineage>
        <taxon>Eukaryota</taxon>
        <taxon>Metazoa</taxon>
        <taxon>Ecdysozoa</taxon>
        <taxon>Arthropoda</taxon>
        <taxon>Hexapoda</taxon>
        <taxon>Insecta</taxon>
        <taxon>Pterygota</taxon>
        <taxon>Neoptera</taxon>
        <taxon>Endopterygota</taxon>
        <taxon>Hymenoptera</taxon>
        <taxon>Apocrita</taxon>
        <taxon>Proctotrupomorpha</taxon>
        <taxon>Chalcidoidea</taxon>
        <taxon>Aphelinidae</taxon>
        <taxon>Aphelininae</taxon>
        <taxon>Eretmocerus</taxon>
    </lineage>
</organism>
<comment type="caution">
    <text evidence="1">The sequence shown here is derived from an EMBL/GenBank/DDBJ whole genome shotgun (WGS) entry which is preliminary data.</text>
</comment>
<name>A0ACC2PU28_9HYME</name>
<evidence type="ECO:0000313" key="1">
    <source>
        <dbReference type="EMBL" id="KAJ8686993.1"/>
    </source>
</evidence>